<keyword evidence="1" id="KW-0812">Transmembrane</keyword>
<feature type="transmembrane region" description="Helical" evidence="1">
    <location>
        <begin position="98"/>
        <end position="119"/>
    </location>
</feature>
<sequence>MNRWELITQFGESAFLLPCACFLYAWMRWHGATGVARHWMLAFTATALVVLASKLAFMGWGIGSASLDFTGFSGHAMMAASILPVICYIAMPDSRPGLGLLAALGGVLLALAVGVSRLALHAHSVSEVVSGLALGFLVSLPIVVRHGVPRSPRTMLAMCVLLAALMALPTGGLAGASHVMVQELAMFLSGRDRPYHRGEWAALLGTRMHAAGVFQHPPR</sequence>
<dbReference type="Gene3D" id="1.20.144.10">
    <property type="entry name" value="Phosphatidic acid phosphatase type 2/haloperoxidase"/>
    <property type="match status" value="1"/>
</dbReference>
<feature type="domain" description="Phosphatidic acid phosphatase type 2/haloperoxidase" evidence="2">
    <location>
        <begin position="72"/>
        <end position="143"/>
    </location>
</feature>
<dbReference type="RefSeq" id="WP_101684816.1">
    <property type="nucleotide sequence ID" value="NZ_PJRP01000020.1"/>
</dbReference>
<feature type="transmembrane region" description="Helical" evidence="1">
    <location>
        <begin position="39"/>
        <end position="60"/>
    </location>
</feature>
<evidence type="ECO:0000313" key="4">
    <source>
        <dbReference type="Proteomes" id="UP000234341"/>
    </source>
</evidence>
<feature type="transmembrane region" description="Helical" evidence="1">
    <location>
        <begin position="72"/>
        <end position="91"/>
    </location>
</feature>
<comment type="caution">
    <text evidence="3">The sequence shown here is derived from an EMBL/GenBank/DDBJ whole genome shotgun (WGS) entry which is preliminary data.</text>
</comment>
<dbReference type="AlphaFoldDB" id="A0A2N5C4B4"/>
<evidence type="ECO:0000256" key="1">
    <source>
        <dbReference type="SAM" id="Phobius"/>
    </source>
</evidence>
<feature type="transmembrane region" description="Helical" evidence="1">
    <location>
        <begin position="6"/>
        <end position="27"/>
    </location>
</feature>
<reference evidence="3 4" key="1">
    <citation type="submission" date="2017-12" db="EMBL/GenBank/DDBJ databases">
        <title>Genome sequence of the active heterotrophic nitrifier-denitrifier, Cupriavidus pauculus UM1.</title>
        <authorList>
            <person name="Putonti C."/>
            <person name="Castignetti D."/>
        </authorList>
    </citation>
    <scope>NUCLEOTIDE SEQUENCE [LARGE SCALE GENOMIC DNA]</scope>
    <source>
        <strain evidence="3 4">UM1</strain>
    </source>
</reference>
<dbReference type="OrthoDB" id="8590768at2"/>
<feature type="transmembrane region" description="Helical" evidence="1">
    <location>
        <begin position="125"/>
        <end position="144"/>
    </location>
</feature>
<name>A0A2N5C4B4_9BURK</name>
<dbReference type="EMBL" id="PJRP01000020">
    <property type="protein sequence ID" value="PLP97054.1"/>
    <property type="molecule type" value="Genomic_DNA"/>
</dbReference>
<evidence type="ECO:0000313" key="3">
    <source>
        <dbReference type="EMBL" id="PLP97054.1"/>
    </source>
</evidence>
<proteinExistence type="predicted"/>
<organism evidence="3 4">
    <name type="scientific">Cupriavidus pauculus</name>
    <dbReference type="NCBI Taxonomy" id="82633"/>
    <lineage>
        <taxon>Bacteria</taxon>
        <taxon>Pseudomonadati</taxon>
        <taxon>Pseudomonadota</taxon>
        <taxon>Betaproteobacteria</taxon>
        <taxon>Burkholderiales</taxon>
        <taxon>Burkholderiaceae</taxon>
        <taxon>Cupriavidus</taxon>
    </lineage>
</organism>
<dbReference type="InterPro" id="IPR036938">
    <property type="entry name" value="PAP2/HPO_sf"/>
</dbReference>
<protein>
    <submittedName>
        <fullName evidence="3">Phosphatase</fullName>
    </submittedName>
</protein>
<dbReference type="InterPro" id="IPR000326">
    <property type="entry name" value="PAP2/HPO"/>
</dbReference>
<evidence type="ECO:0000259" key="2">
    <source>
        <dbReference type="Pfam" id="PF01569"/>
    </source>
</evidence>
<dbReference type="Proteomes" id="UP000234341">
    <property type="component" value="Unassembled WGS sequence"/>
</dbReference>
<gene>
    <name evidence="3" type="ORF">CYJ10_28610</name>
</gene>
<dbReference type="SUPFAM" id="SSF48317">
    <property type="entry name" value="Acid phosphatase/Vanadium-dependent haloperoxidase"/>
    <property type="match status" value="1"/>
</dbReference>
<keyword evidence="1" id="KW-1133">Transmembrane helix</keyword>
<dbReference type="Pfam" id="PF01569">
    <property type="entry name" value="PAP2"/>
    <property type="match status" value="1"/>
</dbReference>
<keyword evidence="1" id="KW-0472">Membrane</keyword>
<accession>A0A2N5C4B4</accession>
<feature type="transmembrane region" description="Helical" evidence="1">
    <location>
        <begin position="156"/>
        <end position="181"/>
    </location>
</feature>